<evidence type="ECO:0000259" key="6">
    <source>
        <dbReference type="PROSITE" id="PS50931"/>
    </source>
</evidence>
<dbReference type="SUPFAM" id="SSF46785">
    <property type="entry name" value="Winged helix' DNA-binding domain"/>
    <property type="match status" value="1"/>
</dbReference>
<organism evidence="7 8">
    <name type="scientific">Enterovirga rhinocerotis</name>
    <dbReference type="NCBI Taxonomy" id="1339210"/>
    <lineage>
        <taxon>Bacteria</taxon>
        <taxon>Pseudomonadati</taxon>
        <taxon>Pseudomonadota</taxon>
        <taxon>Alphaproteobacteria</taxon>
        <taxon>Hyphomicrobiales</taxon>
        <taxon>Methylobacteriaceae</taxon>
        <taxon>Enterovirga</taxon>
    </lineage>
</organism>
<dbReference type="InterPro" id="IPR000847">
    <property type="entry name" value="LysR_HTH_N"/>
</dbReference>
<accession>A0A4R7C523</accession>
<dbReference type="Pfam" id="PF03466">
    <property type="entry name" value="LysR_substrate"/>
    <property type="match status" value="1"/>
</dbReference>
<keyword evidence="2" id="KW-0805">Transcription regulation</keyword>
<dbReference type="GO" id="GO:0043565">
    <property type="term" value="F:sequence-specific DNA binding"/>
    <property type="evidence" value="ECO:0007669"/>
    <property type="project" value="TreeGrafter"/>
</dbReference>
<dbReference type="PROSITE" id="PS50931">
    <property type="entry name" value="HTH_LYSR"/>
    <property type="match status" value="1"/>
</dbReference>
<dbReference type="Pfam" id="PF00126">
    <property type="entry name" value="HTH_1"/>
    <property type="match status" value="1"/>
</dbReference>
<feature type="region of interest" description="Disordered" evidence="5">
    <location>
        <begin position="1"/>
        <end position="22"/>
    </location>
</feature>
<dbReference type="EMBL" id="SNZR01000011">
    <property type="protein sequence ID" value="TDR92962.1"/>
    <property type="molecule type" value="Genomic_DNA"/>
</dbReference>
<dbReference type="InterPro" id="IPR058163">
    <property type="entry name" value="LysR-type_TF_proteobact-type"/>
</dbReference>
<dbReference type="InterPro" id="IPR005119">
    <property type="entry name" value="LysR_subst-bd"/>
</dbReference>
<dbReference type="GO" id="GO:0003700">
    <property type="term" value="F:DNA-binding transcription factor activity"/>
    <property type="evidence" value="ECO:0007669"/>
    <property type="project" value="InterPro"/>
</dbReference>
<dbReference type="PANTHER" id="PTHR30537:SF58">
    <property type="entry name" value="HTH-TYPE TRANSCRIPTIONAL REGULATOR PERR"/>
    <property type="match status" value="1"/>
</dbReference>
<keyword evidence="8" id="KW-1185">Reference proteome</keyword>
<dbReference type="AlphaFoldDB" id="A0A4R7C523"/>
<name>A0A4R7C523_9HYPH</name>
<keyword evidence="4" id="KW-0804">Transcription</keyword>
<protein>
    <submittedName>
        <fullName evidence="7">LysR family glycine cleavage system transcriptional activator</fullName>
    </submittedName>
</protein>
<dbReference type="InterPro" id="IPR036390">
    <property type="entry name" value="WH_DNA-bd_sf"/>
</dbReference>
<evidence type="ECO:0000256" key="3">
    <source>
        <dbReference type="ARBA" id="ARBA00023125"/>
    </source>
</evidence>
<dbReference type="GO" id="GO:0006351">
    <property type="term" value="P:DNA-templated transcription"/>
    <property type="evidence" value="ECO:0007669"/>
    <property type="project" value="TreeGrafter"/>
</dbReference>
<gene>
    <name evidence="7" type="ORF">EV668_0206</name>
</gene>
<evidence type="ECO:0000256" key="5">
    <source>
        <dbReference type="SAM" id="MobiDB-lite"/>
    </source>
</evidence>
<evidence type="ECO:0000256" key="4">
    <source>
        <dbReference type="ARBA" id="ARBA00023163"/>
    </source>
</evidence>
<comment type="caution">
    <text evidence="7">The sequence shown here is derived from an EMBL/GenBank/DDBJ whole genome shotgun (WGS) entry which is preliminary data.</text>
</comment>
<dbReference type="Proteomes" id="UP000295122">
    <property type="component" value="Unassembled WGS sequence"/>
</dbReference>
<evidence type="ECO:0000313" key="8">
    <source>
        <dbReference type="Proteomes" id="UP000295122"/>
    </source>
</evidence>
<evidence type="ECO:0000256" key="2">
    <source>
        <dbReference type="ARBA" id="ARBA00023015"/>
    </source>
</evidence>
<sequence length="320" mass="35072">MSANSKKPGAVEPNSTSTLRRPRLPPLKSLIAFEAAARHESFTRGGAEIGLTTSAVSHHVQQLEDFLGIPLFQRHAGRAMLTGTGRIYSRELERAFGAIAEATSLVAPQSQGGYLTIAVPNSFSVKWLQPRLETFLKANPSFRVRLATLHTHELEANRYDIAIAHAPIPPGLKLVEPLLVERLRPLCSPKLKAELGLAQLGDLARATLIHSNTPVTWTDFFRRFEGEVVDPAHELWLDRSAMAIEAAKQGLGVVLESDVLASEELRSGELVPALSDASQVIDNLSYYLIRSSSLRNASEASIFDGWLRREISALETSVRV</sequence>
<dbReference type="SUPFAM" id="SSF53850">
    <property type="entry name" value="Periplasmic binding protein-like II"/>
    <property type="match status" value="1"/>
</dbReference>
<comment type="similarity">
    <text evidence="1">Belongs to the LysR transcriptional regulatory family.</text>
</comment>
<proteinExistence type="inferred from homology"/>
<dbReference type="Gene3D" id="1.10.10.10">
    <property type="entry name" value="Winged helix-like DNA-binding domain superfamily/Winged helix DNA-binding domain"/>
    <property type="match status" value="1"/>
</dbReference>
<dbReference type="Gene3D" id="3.40.190.10">
    <property type="entry name" value="Periplasmic binding protein-like II"/>
    <property type="match status" value="2"/>
</dbReference>
<dbReference type="PANTHER" id="PTHR30537">
    <property type="entry name" value="HTH-TYPE TRANSCRIPTIONAL REGULATOR"/>
    <property type="match status" value="1"/>
</dbReference>
<reference evidence="7 8" key="1">
    <citation type="submission" date="2019-03" db="EMBL/GenBank/DDBJ databases">
        <title>Genomic Encyclopedia of Type Strains, Phase IV (KMG-IV): sequencing the most valuable type-strain genomes for metagenomic binning, comparative biology and taxonomic classification.</title>
        <authorList>
            <person name="Goeker M."/>
        </authorList>
    </citation>
    <scope>NUCLEOTIDE SEQUENCE [LARGE SCALE GENOMIC DNA]</scope>
    <source>
        <strain evidence="7 8">DSM 25903</strain>
    </source>
</reference>
<evidence type="ECO:0000313" key="7">
    <source>
        <dbReference type="EMBL" id="TDR92962.1"/>
    </source>
</evidence>
<dbReference type="InterPro" id="IPR036388">
    <property type="entry name" value="WH-like_DNA-bd_sf"/>
</dbReference>
<feature type="domain" description="HTH lysR-type" evidence="6">
    <location>
        <begin position="25"/>
        <end position="82"/>
    </location>
</feature>
<keyword evidence="3" id="KW-0238">DNA-binding</keyword>
<evidence type="ECO:0000256" key="1">
    <source>
        <dbReference type="ARBA" id="ARBA00009437"/>
    </source>
</evidence>